<feature type="repeat" description="TPR" evidence="3">
    <location>
        <begin position="627"/>
        <end position="660"/>
    </location>
</feature>
<dbReference type="EMBL" id="CAJNOE010000433">
    <property type="protein sequence ID" value="CAF1213339.1"/>
    <property type="molecule type" value="Genomic_DNA"/>
</dbReference>
<feature type="repeat" description="TPR" evidence="3">
    <location>
        <begin position="711"/>
        <end position="744"/>
    </location>
</feature>
<sequence length="852" mass="98660">MDKKQLSNYSNDAVDTNRRSTNIQIRQNFILLWLDTNINEDNNDNILTQLRQIITTVYTFNDVNQVVDFATDVKDVKIFMIFSDEFAQTTIPIVHDIPQVSSIYIFCKNKSEHEKWSEQWVKVKDIFTETSQICKVLKQATQECDQNFISMSFIPMNDETLNKNLDELDQSFMYTQILKEILLTIDFNQQHIKEFTDYYRETIVGDNAQPKNIDELEKEYSSHSPIWWYTSPYFLYSILNRGLRTMDVDIIIKMGIFVRDIHQCIKQLHDEQYDDDNQLCPLIVYRGQGLTQTDFDQMMKTKGGLISFNNFLSTSLDREVALLFAESNQNNPDLIGVLFQITVNSSISSIPFADISGVSYYHGAEEEILFSMHSVFRIGDIKEINGNNRLWEVELILTSDNDPQLSALTEHIREETSPHQKGWHRLGQLLIKLGQINKAENVYEVLLDQIHLMTWAEQSLTYHQLGSIKDDQAKYEEAIKLYEKSIEIRNKYRPSNDPDSITTYANIGAVYSKMGNYSKALSIHEKVLKVRQEARPYNNIDLSTSYINIGEVYEKLGKYTEALSFYKKNLDIRQKISSPNHPELANSYSWIGSIYEKNGEYSQALSYSEKSLEIRLKTLPSDHPDLAIAYNNIGFIYTRVEKYSEALSSFEKALEIYQKTLSTDHPNLAMTHLNIGFVHEKKNDFSKALSHYENACEDFRKTLPSNHPDLATSYSRIGGIHVKLGEYSEAFSFHKRSLEICIRSLGVDHPDLAIMYDNIALTYREMGEYSKALTAFKRAFEIYQKSLPPNHPHLAMTYANIGFIHEKNNDFSKALSYYEKAREDFQKILPPNHPTLVTLRYQITLIDGKMGK</sequence>
<proteinExistence type="predicted"/>
<feature type="repeat" description="TPR" evidence="3">
    <location>
        <begin position="753"/>
        <end position="786"/>
    </location>
</feature>
<dbReference type="PANTHER" id="PTHR45641">
    <property type="entry name" value="TETRATRICOPEPTIDE REPEAT PROTEIN (AFU_ORTHOLOGUE AFUA_6G03870)"/>
    <property type="match status" value="1"/>
</dbReference>
<evidence type="ECO:0000313" key="6">
    <source>
        <dbReference type="Proteomes" id="UP000663860"/>
    </source>
</evidence>
<feature type="repeat" description="TPR" evidence="3">
    <location>
        <begin position="459"/>
        <end position="492"/>
    </location>
</feature>
<dbReference type="InterPro" id="IPR011990">
    <property type="entry name" value="TPR-like_helical_dom_sf"/>
</dbReference>
<dbReference type="SMART" id="SM00028">
    <property type="entry name" value="TPR"/>
    <property type="match status" value="9"/>
</dbReference>
<dbReference type="InterPro" id="IPR006597">
    <property type="entry name" value="Sel1-like"/>
</dbReference>
<dbReference type="InterPro" id="IPR019734">
    <property type="entry name" value="TPR_rpt"/>
</dbReference>
<dbReference type="Pfam" id="PF13181">
    <property type="entry name" value="TPR_8"/>
    <property type="match status" value="1"/>
</dbReference>
<dbReference type="Gene3D" id="1.25.40.10">
    <property type="entry name" value="Tetratricopeptide repeat domain"/>
    <property type="match status" value="3"/>
</dbReference>
<evidence type="ECO:0000313" key="5">
    <source>
        <dbReference type="EMBL" id="CAF4102194.1"/>
    </source>
</evidence>
<dbReference type="SUPFAM" id="SSF56399">
    <property type="entry name" value="ADP-ribosylation"/>
    <property type="match status" value="1"/>
</dbReference>
<dbReference type="Gene3D" id="3.90.176.10">
    <property type="entry name" value="Toxin ADP-ribosyltransferase, Chain A, domain 1"/>
    <property type="match status" value="1"/>
</dbReference>
<dbReference type="Pfam" id="PF13374">
    <property type="entry name" value="TPR_10"/>
    <property type="match status" value="1"/>
</dbReference>
<dbReference type="PANTHER" id="PTHR45641:SF1">
    <property type="entry name" value="AAA+ ATPASE DOMAIN-CONTAINING PROTEIN"/>
    <property type="match status" value="1"/>
</dbReference>
<dbReference type="PROSITE" id="PS50293">
    <property type="entry name" value="TPR_REGION"/>
    <property type="match status" value="2"/>
</dbReference>
<organism evidence="4 6">
    <name type="scientific">Adineta steineri</name>
    <dbReference type="NCBI Taxonomy" id="433720"/>
    <lineage>
        <taxon>Eukaryota</taxon>
        <taxon>Metazoa</taxon>
        <taxon>Spiralia</taxon>
        <taxon>Gnathifera</taxon>
        <taxon>Rotifera</taxon>
        <taxon>Eurotatoria</taxon>
        <taxon>Bdelloidea</taxon>
        <taxon>Adinetida</taxon>
        <taxon>Adinetidae</taxon>
        <taxon>Adineta</taxon>
    </lineage>
</organism>
<dbReference type="PROSITE" id="PS51996">
    <property type="entry name" value="TR_MART"/>
    <property type="match status" value="1"/>
</dbReference>
<feature type="repeat" description="TPR" evidence="3">
    <location>
        <begin position="501"/>
        <end position="534"/>
    </location>
</feature>
<dbReference type="Proteomes" id="UP000663860">
    <property type="component" value="Unassembled WGS sequence"/>
</dbReference>
<protein>
    <submittedName>
        <fullName evidence="4">Uncharacterized protein</fullName>
    </submittedName>
</protein>
<dbReference type="EMBL" id="CAJOBB010004759">
    <property type="protein sequence ID" value="CAF4102194.1"/>
    <property type="molecule type" value="Genomic_DNA"/>
</dbReference>
<dbReference type="SMART" id="SM00671">
    <property type="entry name" value="SEL1"/>
    <property type="match status" value="3"/>
</dbReference>
<feature type="repeat" description="TPR" evidence="3">
    <location>
        <begin position="543"/>
        <end position="576"/>
    </location>
</feature>
<dbReference type="SUPFAM" id="SSF48452">
    <property type="entry name" value="TPR-like"/>
    <property type="match status" value="1"/>
</dbReference>
<evidence type="ECO:0000313" key="4">
    <source>
        <dbReference type="EMBL" id="CAF1213339.1"/>
    </source>
</evidence>
<reference evidence="4" key="1">
    <citation type="submission" date="2021-02" db="EMBL/GenBank/DDBJ databases">
        <authorList>
            <person name="Nowell W R."/>
        </authorList>
    </citation>
    <scope>NUCLEOTIDE SEQUENCE</scope>
</reference>
<dbReference type="Proteomes" id="UP000663868">
    <property type="component" value="Unassembled WGS sequence"/>
</dbReference>
<comment type="caution">
    <text evidence="4">The sequence shown here is derived from an EMBL/GenBank/DDBJ whole genome shotgun (WGS) entry which is preliminary data.</text>
</comment>
<dbReference type="SUPFAM" id="SSF81901">
    <property type="entry name" value="HCP-like"/>
    <property type="match status" value="1"/>
</dbReference>
<dbReference type="PROSITE" id="PS50005">
    <property type="entry name" value="TPR"/>
    <property type="match status" value="8"/>
</dbReference>
<name>A0A814XD18_9BILA</name>
<evidence type="ECO:0000256" key="2">
    <source>
        <dbReference type="ARBA" id="ARBA00022803"/>
    </source>
</evidence>
<dbReference type="AlphaFoldDB" id="A0A814XD18"/>
<feature type="repeat" description="TPR" evidence="3">
    <location>
        <begin position="795"/>
        <end position="828"/>
    </location>
</feature>
<keyword evidence="1" id="KW-0677">Repeat</keyword>
<evidence type="ECO:0000256" key="3">
    <source>
        <dbReference type="PROSITE-ProRule" id="PRU00339"/>
    </source>
</evidence>
<keyword evidence="2 3" id="KW-0802">TPR repeat</keyword>
<dbReference type="Pfam" id="PF13424">
    <property type="entry name" value="TPR_12"/>
    <property type="match status" value="4"/>
</dbReference>
<evidence type="ECO:0000256" key="1">
    <source>
        <dbReference type="ARBA" id="ARBA00022737"/>
    </source>
</evidence>
<gene>
    <name evidence="4" type="ORF">IZO911_LOCUS29298</name>
    <name evidence="5" type="ORF">KXQ929_LOCUS34597</name>
</gene>
<accession>A0A814XD18</accession>
<feature type="repeat" description="TPR" evidence="3">
    <location>
        <begin position="585"/>
        <end position="618"/>
    </location>
</feature>